<feature type="chain" id="PRO_5012145949" description="DUF732 domain-containing protein" evidence="1">
    <location>
        <begin position="29"/>
        <end position="103"/>
    </location>
</feature>
<evidence type="ECO:0000313" key="2">
    <source>
        <dbReference type="EMBL" id="OSC31664.1"/>
    </source>
</evidence>
<comment type="caution">
    <text evidence="2">The sequence shown here is derived from an EMBL/GenBank/DDBJ whole genome shotgun (WGS) entry which is preliminary data.</text>
</comment>
<organism evidence="2 3">
    <name type="scientific">Mycolicibacterium vulneris</name>
    <dbReference type="NCBI Taxonomy" id="547163"/>
    <lineage>
        <taxon>Bacteria</taxon>
        <taxon>Bacillati</taxon>
        <taxon>Actinomycetota</taxon>
        <taxon>Actinomycetes</taxon>
        <taxon>Mycobacteriales</taxon>
        <taxon>Mycobacteriaceae</taxon>
        <taxon>Mycolicibacterium</taxon>
    </lineage>
</organism>
<evidence type="ECO:0000313" key="3">
    <source>
        <dbReference type="Proteomes" id="UP000242320"/>
    </source>
</evidence>
<proteinExistence type="predicted"/>
<dbReference type="PROSITE" id="PS51257">
    <property type="entry name" value="PROKAR_LIPOPROTEIN"/>
    <property type="match status" value="1"/>
</dbReference>
<accession>A0A1X2LCF7</accession>
<gene>
    <name evidence="2" type="ORF">B8W69_04350</name>
</gene>
<evidence type="ECO:0008006" key="4">
    <source>
        <dbReference type="Google" id="ProtNLM"/>
    </source>
</evidence>
<keyword evidence="1" id="KW-0732">Signal</keyword>
<feature type="signal peptide" evidence="1">
    <location>
        <begin position="1"/>
        <end position="28"/>
    </location>
</feature>
<reference evidence="2 3" key="1">
    <citation type="submission" date="2017-04" db="EMBL/GenBank/DDBJ databases">
        <title>The new phylogeny of genus Mycobacterium.</title>
        <authorList>
            <person name="Tortoli E."/>
            <person name="Trovato A."/>
            <person name="Cirillo D.M."/>
        </authorList>
    </citation>
    <scope>NUCLEOTIDE SEQUENCE [LARGE SCALE GENOMIC DNA]</scope>
    <source>
        <strain evidence="2 3">DSM 45247</strain>
    </source>
</reference>
<dbReference type="Proteomes" id="UP000242320">
    <property type="component" value="Unassembled WGS sequence"/>
</dbReference>
<protein>
    <recommendedName>
        <fullName evidence="4">DUF732 domain-containing protein</fullName>
    </recommendedName>
</protein>
<evidence type="ECO:0000256" key="1">
    <source>
        <dbReference type="SAM" id="SignalP"/>
    </source>
</evidence>
<name>A0A1X2LCF7_9MYCO</name>
<sequence length="103" mass="11029">MRIRRGRWSCGSFAVALAAISIVGCAPANQKPPVAYQRGYDAGHGAHVLRLIKQDGELPIMACSDSQQSDKLGQNYSFDDAAVYRQGCLDAVRDQGISPSAGF</sequence>
<dbReference type="AlphaFoldDB" id="A0A1X2LCF7"/>
<dbReference type="EMBL" id="NCXM01000003">
    <property type="protein sequence ID" value="OSC31664.1"/>
    <property type="molecule type" value="Genomic_DNA"/>
</dbReference>
<keyword evidence="3" id="KW-1185">Reference proteome</keyword>